<dbReference type="Proteomes" id="UP000284842">
    <property type="component" value="Unassembled WGS sequence"/>
</dbReference>
<dbReference type="Gene3D" id="1.25.10.10">
    <property type="entry name" value="Leucine-rich Repeat Variant"/>
    <property type="match status" value="1"/>
</dbReference>
<evidence type="ECO:0000256" key="4">
    <source>
        <dbReference type="ARBA" id="ARBA00023242"/>
    </source>
</evidence>
<feature type="region of interest" description="Disordered" evidence="7">
    <location>
        <begin position="173"/>
        <end position="192"/>
    </location>
</feature>
<feature type="compositionally biased region" description="Basic residues" evidence="7">
    <location>
        <begin position="571"/>
        <end position="585"/>
    </location>
</feature>
<dbReference type="STRING" id="181874.A0A409YP68"/>
<feature type="region of interest" description="Disordered" evidence="7">
    <location>
        <begin position="344"/>
        <end position="363"/>
    </location>
</feature>
<feature type="compositionally biased region" description="Low complexity" evidence="7">
    <location>
        <begin position="351"/>
        <end position="363"/>
    </location>
</feature>
<evidence type="ECO:0000256" key="6">
    <source>
        <dbReference type="RuleBase" id="RU364107"/>
    </source>
</evidence>
<accession>A0A409YP68</accession>
<feature type="compositionally biased region" description="Polar residues" evidence="7">
    <location>
        <begin position="300"/>
        <end position="310"/>
    </location>
</feature>
<comment type="similarity">
    <text evidence="2 6">Belongs to the SCC2/Nipped-B family.</text>
</comment>
<dbReference type="GO" id="GO:0071169">
    <property type="term" value="P:establishment of protein localization to chromatin"/>
    <property type="evidence" value="ECO:0007669"/>
    <property type="project" value="TreeGrafter"/>
</dbReference>
<feature type="domain" description="Sister chromatid cohesion C-terminal" evidence="8">
    <location>
        <begin position="1678"/>
        <end position="1863"/>
    </location>
</feature>
<dbReference type="InterPro" id="IPR011989">
    <property type="entry name" value="ARM-like"/>
</dbReference>
<protein>
    <recommendedName>
        <fullName evidence="6">Sister chromatid cohesion protein</fullName>
    </recommendedName>
</protein>
<sequence>MNNNHNNWYPHGHGQYQRDQHQQQQQQVPHNYLAQQSHDAVQNGQRLLSVYPPASATPTAHVSRHINNITMSAAPIFAQPQYYDNRGSNYAPVQGNPPPYSEYDNQIRYLASSRAPVNDGGYWENARNDAVRLVNEQAGPSYQYRDSPQWNQPYPSSSYQTPPFAQSVFQRTAPSTAYPTPPPPSLPSAASSSSLAFALGPIQPPVSQVSHHQPPAPTVHQHPPAPPAPQPAKVYAPQESHAFYEDFLEKKVQQMPPPPQRPQFTQASPVKTVPARTITPSPVKPGIADDSPDPLALRSVGSSKTGTMTPQKRKPVVEVQTPSKRLQTMARPLISESMAIFKTPQPPVPITPSSSKTSVSKISSASQMMTPTLKRIVNKAYVSVPPSPFLTPSSSRKGKLGVNDTPDDLGGYGSEESGPSSPTKRPLLLDSVKSSARRTGDRDERGPLEKLTSLIEDIFEAEDTIPSDVLPDDLNPQFFDPASPDPSRPLLSSQLIRKLTKYIGHVARPSKRLRQAVGGILATPRHKERMADVDTQLLSRLLKVLERSIKAGETVDPFAYHGPPVVNTKGSPKKPKKPGKGKKTAKSQSPEADGEGGVVDEEPRETPALTEDNYENVTKDLNAARDSILAADCCVALLASDRLTKQLYSEELITSCLSTIKNQLTQIIYPFVEASAEATAVLNNNPILQSIIKNSHASCSTHRQQLGELFQTLSSIIPRVNNLINAESVAMSDSIIIQAVYIAIGPFFVVDAGGDADAKAKKDNVVIKTLGKSAMRGLRLDALSLIRSIFANHQDQRSWIIEEILTSLIKLSDSKQKAGQFRLRDGRSIRTVSALLMQLVQTSAHDVRIQARKIEKARQNKFALKRQESFSESQQPDEPFLDEIDREEIQLYSTALDSATKAAKTIIIFLTQRSGKGKATKNSNEAEYRAIFDNLLDDLLVVLFWPEWPAASLILSIASKFMVTSLDDVKTASQTDSNAAKTIALDHLGVIAARIRSSTLKVQRLADENNSGKKSIWPLDDILSNLSMKYLTRFLDAHKDVASHLAKRSSEDQAYDSARELTAATLGHEIAASLQQVHGWIERSDADEDLNIKDQTKLQPFGQQLKTALREVWKDPSADVFDIGSQDEVARIDTLSEEIGTIQSLRNSFNPILNIILLSLDAPAIFMRTKALRALGQIVTSDATILSAANVRRGIESHLLDNSPAVRDAAVELIGKYMIDSPAVAGDYYQRIADRIADTGLSVRKRVIKLLKNYYTVVEDNAIRIDIATRLVLRLLDEDDTVKDLAIKTIEELWFPPLAVPSALKSRTTTPAGNAQDKTALLSKVTVIMGTSANFKDRQSPLEDVLHKIMADKEGNEQASLHARYGEICEALIDGLVDASDLPGFTVINCIRTIYLLTSAYPSILSGANASTLLPYLKNATTPEELATTDYLLKIFRVSIPHMPKTAAKFGSELQTELQPMIIKPTGGGGVQILQETVGCMCVVVHHLTHDFHRLVNLLKSCNGRLQAIAKKPTTKEFQPNEVKALIVLIFIVALLVENCNFDALREDHPNLSADLDSISHDSITEHVYNTLITLYEKNNNNSLRARILQCLGFLFRAQPTLMTQDRSASIMDSIFSSPEEEGRGRLLKIIQDFLVSEASKHSAKEKETAKSKNKATSSVNMDELVGNTDGFADSGVSSAIVQRYINQVLDAALCQNVQIQAIAIDVLSFTIKQGLAHPLQSFPVIVALETSSNTTISNRASALHAILQGKHASLLNTRYNISARQSYEYQKKITTSVVRGFRVHTTPVALLQRWYSHVREKRQPRQDFLKSLVKVFQESIGESYSSAQDDVNYTRYMAENFSSFEYKTQEEVLTVIKYLTSVLSTTGMAVLEIVSPSHLLSQIQGPPASQSTQGLSQDSLSDQPPAAPSDNDMVVDPPTAAPVADPSHNLPLMRTTVIVAMVMLLKAHLKTLYSLSEDKCLKYIIGKKSALGDKPAVKRHDNQISWDRLNFATAPLLTTQDGELQKATFLDIWNEDGVTAEPEEEDFL</sequence>
<dbReference type="EMBL" id="NHTK01000938">
    <property type="protein sequence ID" value="PPR04504.1"/>
    <property type="molecule type" value="Genomic_DNA"/>
</dbReference>
<dbReference type="GO" id="GO:0003682">
    <property type="term" value="F:chromatin binding"/>
    <property type="evidence" value="ECO:0007669"/>
    <property type="project" value="TreeGrafter"/>
</dbReference>
<dbReference type="Pfam" id="PF12830">
    <property type="entry name" value="Nipped-B_C"/>
    <property type="match status" value="1"/>
</dbReference>
<dbReference type="GO" id="GO:0010468">
    <property type="term" value="P:regulation of gene expression"/>
    <property type="evidence" value="ECO:0007669"/>
    <property type="project" value="InterPro"/>
</dbReference>
<feature type="compositionally biased region" description="Basic and acidic residues" evidence="7">
    <location>
        <begin position="438"/>
        <end position="448"/>
    </location>
</feature>
<evidence type="ECO:0000313" key="10">
    <source>
        <dbReference type="Proteomes" id="UP000284842"/>
    </source>
</evidence>
<proteinExistence type="inferred from homology"/>
<organism evidence="9 10">
    <name type="scientific">Panaeolus cyanescens</name>
    <dbReference type="NCBI Taxonomy" id="181874"/>
    <lineage>
        <taxon>Eukaryota</taxon>
        <taxon>Fungi</taxon>
        <taxon>Dikarya</taxon>
        <taxon>Basidiomycota</taxon>
        <taxon>Agaricomycotina</taxon>
        <taxon>Agaricomycetes</taxon>
        <taxon>Agaricomycetidae</taxon>
        <taxon>Agaricales</taxon>
        <taxon>Agaricineae</taxon>
        <taxon>Galeropsidaceae</taxon>
        <taxon>Panaeolus</taxon>
    </lineage>
</organism>
<feature type="region of interest" description="Disordered" evidence="7">
    <location>
        <begin position="384"/>
        <end position="449"/>
    </location>
</feature>
<keyword evidence="3 6" id="KW-0677">Repeat</keyword>
<dbReference type="InterPro" id="IPR016024">
    <property type="entry name" value="ARM-type_fold"/>
</dbReference>
<feature type="region of interest" description="Disordered" evidence="7">
    <location>
        <begin position="253"/>
        <end position="322"/>
    </location>
</feature>
<feature type="compositionally biased region" description="Acidic residues" evidence="7">
    <location>
        <begin position="592"/>
        <end position="603"/>
    </location>
</feature>
<evidence type="ECO:0000256" key="5">
    <source>
        <dbReference type="ARBA" id="ARBA00023306"/>
    </source>
</evidence>
<reference evidence="9 10" key="1">
    <citation type="journal article" date="2018" name="Evol. Lett.">
        <title>Horizontal gene cluster transfer increased hallucinogenic mushroom diversity.</title>
        <authorList>
            <person name="Reynolds H.T."/>
            <person name="Vijayakumar V."/>
            <person name="Gluck-Thaler E."/>
            <person name="Korotkin H.B."/>
            <person name="Matheny P.B."/>
            <person name="Slot J.C."/>
        </authorList>
    </citation>
    <scope>NUCLEOTIDE SEQUENCE [LARGE SCALE GENOMIC DNA]</scope>
    <source>
        <strain evidence="9 10">2629</strain>
    </source>
</reference>
<dbReference type="GO" id="GO:0090694">
    <property type="term" value="C:Scc2-Scc4 cohesin loading complex"/>
    <property type="evidence" value="ECO:0007669"/>
    <property type="project" value="TreeGrafter"/>
</dbReference>
<keyword evidence="4 6" id="KW-0539">Nucleus</keyword>
<evidence type="ECO:0000259" key="8">
    <source>
        <dbReference type="Pfam" id="PF12830"/>
    </source>
</evidence>
<dbReference type="InterPro" id="IPR026003">
    <property type="entry name" value="Cohesin_HEAT"/>
</dbReference>
<feature type="region of interest" description="Disordered" evidence="7">
    <location>
        <begin position="204"/>
        <end position="235"/>
    </location>
</feature>
<dbReference type="PANTHER" id="PTHR21704:SF18">
    <property type="entry name" value="NIPPED-B-LIKE PROTEIN"/>
    <property type="match status" value="1"/>
</dbReference>
<keyword evidence="10" id="KW-1185">Reference proteome</keyword>
<feature type="region of interest" description="Disordered" evidence="7">
    <location>
        <begin position="1"/>
        <end position="30"/>
    </location>
</feature>
<dbReference type="CDD" id="cd23958">
    <property type="entry name" value="SCC2"/>
    <property type="match status" value="1"/>
</dbReference>
<evidence type="ECO:0000313" key="9">
    <source>
        <dbReference type="EMBL" id="PPR04504.1"/>
    </source>
</evidence>
<dbReference type="FunCoup" id="A0A409YP68">
    <property type="interactions" value="156"/>
</dbReference>
<gene>
    <name evidence="9" type="ORF">CVT24_013110</name>
</gene>
<keyword evidence="5 6" id="KW-0131">Cell cycle</keyword>
<dbReference type="Pfam" id="PF12765">
    <property type="entry name" value="Cohesin_HEAT"/>
    <property type="match status" value="1"/>
</dbReference>
<dbReference type="InterPro" id="IPR024986">
    <property type="entry name" value="Nipped-B_C"/>
</dbReference>
<dbReference type="PANTHER" id="PTHR21704">
    <property type="entry name" value="NIPPED-B-LIKE PROTEIN DELANGIN SCC2-RELATED"/>
    <property type="match status" value="1"/>
</dbReference>
<feature type="region of interest" description="Disordered" evidence="7">
    <location>
        <begin position="1883"/>
        <end position="1928"/>
    </location>
</feature>
<evidence type="ECO:0000256" key="7">
    <source>
        <dbReference type="SAM" id="MobiDB-lite"/>
    </source>
</evidence>
<dbReference type="GO" id="GO:1990414">
    <property type="term" value="P:replication-born double-strand break repair via sister chromatid exchange"/>
    <property type="evidence" value="ECO:0007669"/>
    <property type="project" value="TreeGrafter"/>
</dbReference>
<comment type="subcellular location">
    <subcellularLocation>
        <location evidence="1 6">Nucleus</location>
    </subcellularLocation>
</comment>
<evidence type="ECO:0000256" key="2">
    <source>
        <dbReference type="ARBA" id="ARBA00009252"/>
    </source>
</evidence>
<feature type="region of interest" description="Disordered" evidence="7">
    <location>
        <begin position="556"/>
        <end position="615"/>
    </location>
</feature>
<dbReference type="SUPFAM" id="SSF48371">
    <property type="entry name" value="ARM repeat"/>
    <property type="match status" value="1"/>
</dbReference>
<dbReference type="GO" id="GO:0061775">
    <property type="term" value="F:cohesin loader activity"/>
    <property type="evidence" value="ECO:0007669"/>
    <property type="project" value="InterPro"/>
</dbReference>
<dbReference type="GO" id="GO:0034087">
    <property type="term" value="P:establishment of mitotic sister chromatid cohesion"/>
    <property type="evidence" value="ECO:0007669"/>
    <property type="project" value="TreeGrafter"/>
</dbReference>
<dbReference type="InterPro" id="IPR033031">
    <property type="entry name" value="Scc2/Nipped-B"/>
</dbReference>
<feature type="compositionally biased region" description="Polar residues" evidence="7">
    <location>
        <begin position="1883"/>
        <end position="1903"/>
    </location>
</feature>
<feature type="region of interest" description="Disordered" evidence="7">
    <location>
        <begin position="142"/>
        <end position="162"/>
    </location>
</feature>
<evidence type="ECO:0000256" key="1">
    <source>
        <dbReference type="ARBA" id="ARBA00004123"/>
    </source>
</evidence>
<feature type="compositionally biased region" description="Low complexity" evidence="7">
    <location>
        <begin position="152"/>
        <end position="162"/>
    </location>
</feature>
<comment type="caution">
    <text evidence="9">The sequence shown here is derived from an EMBL/GenBank/DDBJ whole genome shotgun (WGS) entry which is preliminary data.</text>
</comment>
<name>A0A409YP68_9AGAR</name>
<evidence type="ECO:0000256" key="3">
    <source>
        <dbReference type="ARBA" id="ARBA00022737"/>
    </source>
</evidence>
<dbReference type="InParanoid" id="A0A409YP68"/>
<feature type="compositionally biased region" description="Low complexity" evidence="7">
    <location>
        <begin position="1913"/>
        <end position="1927"/>
    </location>
</feature>
<dbReference type="OrthoDB" id="418242at2759"/>
<dbReference type="GO" id="GO:0140588">
    <property type="term" value="P:chromatin looping"/>
    <property type="evidence" value="ECO:0007669"/>
    <property type="project" value="InterPro"/>
</dbReference>
<feature type="compositionally biased region" description="Polar residues" evidence="7">
    <location>
        <begin position="142"/>
        <end position="151"/>
    </location>
</feature>